<evidence type="ECO:0000313" key="1">
    <source>
        <dbReference type="EMBL" id="UWZ55755.1"/>
    </source>
</evidence>
<organism evidence="1 2">
    <name type="scientific">Dactylosporangium aurantiacum</name>
    <dbReference type="NCBI Taxonomy" id="35754"/>
    <lineage>
        <taxon>Bacteria</taxon>
        <taxon>Bacillati</taxon>
        <taxon>Actinomycetota</taxon>
        <taxon>Actinomycetes</taxon>
        <taxon>Micromonosporales</taxon>
        <taxon>Micromonosporaceae</taxon>
        <taxon>Dactylosporangium</taxon>
    </lineage>
</organism>
<dbReference type="OrthoDB" id="3366489at2"/>
<sequence length="412" mass="44705">MTRQRRGAVPQEHPRLAALRGTLDRQSFNARRVAALADNPGCRRRAAGDVSGADLEQLSNAAGVVPSYGQSPFAIDRGNRFENLLKRGSNYDKLFAVLHEALGLPLNDIRFEDLGDDGTLPVIAGEGPRDREYRRLRRRALRTRQALRTIVNDPAPTVLDHPVLTLSIGGSPVFLEPDALAAVLVGTQLTVVEIKSFANVDGVVPRDKAGPAARQIAVYVLALQQLLASIGHDITMVNLDALLITPMNTTTAEAVGNIVPVGHQVNLLRRQLNRVEDLNTLLEHYPADFTLDPQAVIDLLPPTASEEDRHEAVKANLRRIPANYLPTCRSNCMLGELCHRDVVDAGHPALLGPEARTTLAGIHDLRQAARIAAGTPHPADNDIDPTVALALRRARRTEQAAQAAAQRRRAAA</sequence>
<proteinExistence type="predicted"/>
<dbReference type="EMBL" id="CP073767">
    <property type="protein sequence ID" value="UWZ55755.1"/>
    <property type="molecule type" value="Genomic_DNA"/>
</dbReference>
<dbReference type="RefSeq" id="WP_033358546.1">
    <property type="nucleotide sequence ID" value="NZ_CP073767.1"/>
</dbReference>
<keyword evidence="2" id="KW-1185">Reference proteome</keyword>
<reference evidence="1" key="1">
    <citation type="submission" date="2021-04" db="EMBL/GenBank/DDBJ databases">
        <title>Dactylosporangium aurantiacum NRRL B-8018 full assembly.</title>
        <authorList>
            <person name="Hartkoorn R.C."/>
            <person name="Beaudoing E."/>
            <person name="Hot D."/>
        </authorList>
    </citation>
    <scope>NUCLEOTIDE SEQUENCE</scope>
    <source>
        <strain evidence="1">NRRL B-8018</strain>
    </source>
</reference>
<protein>
    <recommendedName>
        <fullName evidence="3">Secreted protein</fullName>
    </recommendedName>
</protein>
<dbReference type="AlphaFoldDB" id="A0A9Q9IMM5"/>
<name>A0A9Q9IMM5_9ACTN</name>
<gene>
    <name evidence="1" type="ORF">Daura_06010</name>
</gene>
<evidence type="ECO:0008006" key="3">
    <source>
        <dbReference type="Google" id="ProtNLM"/>
    </source>
</evidence>
<dbReference type="Proteomes" id="UP001058003">
    <property type="component" value="Chromosome"/>
</dbReference>
<evidence type="ECO:0000313" key="2">
    <source>
        <dbReference type="Proteomes" id="UP001058003"/>
    </source>
</evidence>
<dbReference type="KEGG" id="daur:Daura_06010"/>
<accession>A0A9Q9IMM5</accession>